<protein>
    <submittedName>
        <fullName evidence="8">Taurine catabolism dioxygenase TauD, TfdA family protein</fullName>
        <ecNumber evidence="8">1.14.11.-</ecNumber>
    </submittedName>
</protein>
<dbReference type="PANTHER" id="PTHR43779">
    <property type="entry name" value="DIOXYGENASE RV0097-RELATED"/>
    <property type="match status" value="1"/>
</dbReference>
<dbReference type="PANTHER" id="PTHR43779:SF3">
    <property type="entry name" value="(3R)-3-[(CARBOXYMETHYL)AMINO]FATTY ACID OXYGENASE_DECARBOXYLASE"/>
    <property type="match status" value="1"/>
</dbReference>
<dbReference type="Gene3D" id="1.20.1290.10">
    <property type="entry name" value="AhpD-like"/>
    <property type="match status" value="1"/>
</dbReference>
<evidence type="ECO:0000313" key="8">
    <source>
        <dbReference type="EMBL" id="VEG50798.1"/>
    </source>
</evidence>
<comment type="similarity">
    <text evidence="2">Belongs to the TfdA dioxygenase family.</text>
</comment>
<evidence type="ECO:0000256" key="6">
    <source>
        <dbReference type="ARBA" id="ARBA00023004"/>
    </source>
</evidence>
<feature type="domain" description="TauD/TfdA-like" evidence="7">
    <location>
        <begin position="6"/>
        <end position="82"/>
    </location>
</feature>
<dbReference type="Proteomes" id="UP000282551">
    <property type="component" value="Chromosome"/>
</dbReference>
<keyword evidence="6" id="KW-0408">Iron</keyword>
<dbReference type="EC" id="1.14.11.-" evidence="8"/>
<dbReference type="InterPro" id="IPR042098">
    <property type="entry name" value="TauD-like_sf"/>
</dbReference>
<dbReference type="GO" id="GO:0046872">
    <property type="term" value="F:metal ion binding"/>
    <property type="evidence" value="ECO:0007669"/>
    <property type="project" value="UniProtKB-KW"/>
</dbReference>
<keyword evidence="5 8" id="KW-0560">Oxidoreductase</keyword>
<dbReference type="SUPFAM" id="SSF69118">
    <property type="entry name" value="AhpD-like"/>
    <property type="match status" value="1"/>
</dbReference>
<evidence type="ECO:0000256" key="5">
    <source>
        <dbReference type="ARBA" id="ARBA00023002"/>
    </source>
</evidence>
<evidence type="ECO:0000259" key="7">
    <source>
        <dbReference type="Pfam" id="PF02668"/>
    </source>
</evidence>
<dbReference type="SUPFAM" id="SSF51197">
    <property type="entry name" value="Clavaminate synthase-like"/>
    <property type="match status" value="1"/>
</dbReference>
<dbReference type="GO" id="GO:0051213">
    <property type="term" value="F:dioxygenase activity"/>
    <property type="evidence" value="ECO:0007669"/>
    <property type="project" value="UniProtKB-KW"/>
</dbReference>
<sequence length="215" mass="24198">MWRRRDGRKSLLIGATAGQIVGMHPDRSRALLDGILAWATQPQFVLRHQWRVGDLVVWDNTGLLHRAIPYEPTSRRLMHRTTLVGEEAIAWVRSHAQRRPVTSPARFSASIAGGLPRAMARVDPLPPKEWPAEFRAAMAALRPPNPRHQPLSTEDRPKALNTLGTFAHHPELARAYFTFNGHLLLGTTLTERQRELIVLRGGCAGRASARTTRRR</sequence>
<gene>
    <name evidence="8" type="primary">tfdA_2</name>
    <name evidence="8" type="ORF">NCTC10485_05118</name>
</gene>
<keyword evidence="9" id="KW-1185">Reference proteome</keyword>
<dbReference type="EMBL" id="LR134355">
    <property type="protein sequence ID" value="VEG50798.1"/>
    <property type="molecule type" value="Genomic_DNA"/>
</dbReference>
<organism evidence="8 9">
    <name type="scientific">Mycolicibacterium chitae</name>
    <name type="common">Mycobacterium chitae</name>
    <dbReference type="NCBI Taxonomy" id="1792"/>
    <lineage>
        <taxon>Bacteria</taxon>
        <taxon>Bacillati</taxon>
        <taxon>Actinomycetota</taxon>
        <taxon>Actinomycetes</taxon>
        <taxon>Mycobacteriales</taxon>
        <taxon>Mycobacteriaceae</taxon>
        <taxon>Mycolicibacterium</taxon>
    </lineage>
</organism>
<evidence type="ECO:0000256" key="2">
    <source>
        <dbReference type="ARBA" id="ARBA00005896"/>
    </source>
</evidence>
<reference evidence="8 9" key="1">
    <citation type="submission" date="2018-12" db="EMBL/GenBank/DDBJ databases">
        <authorList>
            <consortium name="Pathogen Informatics"/>
        </authorList>
    </citation>
    <scope>NUCLEOTIDE SEQUENCE [LARGE SCALE GENOMIC DNA]</scope>
    <source>
        <strain evidence="8 9">NCTC10485</strain>
    </source>
</reference>
<comment type="cofactor">
    <cofactor evidence="1">
        <name>Fe(2+)</name>
        <dbReference type="ChEBI" id="CHEBI:29033"/>
    </cofactor>
</comment>
<dbReference type="Gene3D" id="3.60.130.10">
    <property type="entry name" value="Clavaminate synthase-like"/>
    <property type="match status" value="1"/>
</dbReference>
<evidence type="ECO:0000256" key="4">
    <source>
        <dbReference type="ARBA" id="ARBA00022964"/>
    </source>
</evidence>
<proteinExistence type="inferred from homology"/>
<keyword evidence="3" id="KW-0479">Metal-binding</keyword>
<accession>A0A448IEL3</accession>
<dbReference type="InterPro" id="IPR051178">
    <property type="entry name" value="TfdA_dioxygenase"/>
</dbReference>
<keyword evidence="4 8" id="KW-0223">Dioxygenase</keyword>
<evidence type="ECO:0000256" key="3">
    <source>
        <dbReference type="ARBA" id="ARBA00022723"/>
    </source>
</evidence>
<evidence type="ECO:0000313" key="9">
    <source>
        <dbReference type="Proteomes" id="UP000282551"/>
    </source>
</evidence>
<dbReference type="Pfam" id="PF02668">
    <property type="entry name" value="TauD"/>
    <property type="match status" value="1"/>
</dbReference>
<dbReference type="InterPro" id="IPR029032">
    <property type="entry name" value="AhpD-like"/>
</dbReference>
<dbReference type="AlphaFoldDB" id="A0A448IEL3"/>
<dbReference type="InterPro" id="IPR003819">
    <property type="entry name" value="TauD/TfdA-like"/>
</dbReference>
<name>A0A448IEL3_MYCCI</name>
<evidence type="ECO:0000256" key="1">
    <source>
        <dbReference type="ARBA" id="ARBA00001954"/>
    </source>
</evidence>